<evidence type="ECO:0000313" key="4">
    <source>
        <dbReference type="Proteomes" id="UP000722050"/>
    </source>
</evidence>
<feature type="non-terminal residue" evidence="3">
    <location>
        <position position="199"/>
    </location>
</feature>
<dbReference type="InterPro" id="IPR038062">
    <property type="entry name" value="ScdA-like_N_sf"/>
</dbReference>
<proteinExistence type="predicted"/>
<sequence>MTAATSADYEQDKIILKEEVDMAAKVLDMKKNVHDLATEYPEVIDIMIELGFKDISNPVALNTMGRVMTIPKGSQIKGIDLDSIVSLFEEKGFEVINVPELKKKEAAKTPKVKEESSKPAFDINKLNIPDFAKAYIREDGTVDVDKVPDFVKNFLDADGRIDPSKLPSFTSGSDAKRGEEPASEETNKPKNASEREVLL</sequence>
<protein>
    <submittedName>
        <fullName evidence="3">DUF1858 domain-containing protein</fullName>
    </submittedName>
</protein>
<evidence type="ECO:0000313" key="3">
    <source>
        <dbReference type="EMBL" id="MBF1352580.1"/>
    </source>
</evidence>
<feature type="region of interest" description="Disordered" evidence="1">
    <location>
        <begin position="157"/>
        <end position="199"/>
    </location>
</feature>
<dbReference type="InterPro" id="IPR015077">
    <property type="entry name" value="DUF1858"/>
</dbReference>
<feature type="compositionally biased region" description="Basic and acidic residues" evidence="1">
    <location>
        <begin position="174"/>
        <end position="199"/>
    </location>
</feature>
<dbReference type="Proteomes" id="UP000722050">
    <property type="component" value="Unassembled WGS sequence"/>
</dbReference>
<dbReference type="EMBL" id="JABZQH010000201">
    <property type="protein sequence ID" value="MBF1352580.1"/>
    <property type="molecule type" value="Genomic_DNA"/>
</dbReference>
<evidence type="ECO:0000256" key="1">
    <source>
        <dbReference type="SAM" id="MobiDB-lite"/>
    </source>
</evidence>
<dbReference type="Gene3D" id="1.10.3910.10">
    <property type="entry name" value="SP0561-like"/>
    <property type="match status" value="1"/>
</dbReference>
<dbReference type="AlphaFoldDB" id="A0A930H9N1"/>
<accession>A0A930H9N1</accession>
<dbReference type="Pfam" id="PF08984">
    <property type="entry name" value="DUF1858"/>
    <property type="match status" value="1"/>
</dbReference>
<dbReference type="SUPFAM" id="SSF140683">
    <property type="entry name" value="SP0561-like"/>
    <property type="match status" value="1"/>
</dbReference>
<feature type="domain" description="DUF1858" evidence="2">
    <location>
        <begin position="28"/>
        <end position="85"/>
    </location>
</feature>
<comment type="caution">
    <text evidence="3">The sequence shown here is derived from an EMBL/GenBank/DDBJ whole genome shotgun (WGS) entry which is preliminary data.</text>
</comment>
<reference evidence="3" key="1">
    <citation type="submission" date="2020-04" db="EMBL/GenBank/DDBJ databases">
        <title>Deep metagenomics examines the oral microbiome during advanced dental caries in children, revealing novel taxa and co-occurrences with host molecules.</title>
        <authorList>
            <person name="Baker J.L."/>
            <person name="Morton J.T."/>
            <person name="Dinis M."/>
            <person name="Alvarez R."/>
            <person name="Tran N.C."/>
            <person name="Knight R."/>
            <person name="Edlund A."/>
        </authorList>
    </citation>
    <scope>NUCLEOTIDE SEQUENCE</scope>
    <source>
        <strain evidence="3">JCVI_24_bin.8</strain>
    </source>
</reference>
<organism evidence="3 4">
    <name type="scientific">Mogibacterium diversum</name>
    <dbReference type="NCBI Taxonomy" id="114527"/>
    <lineage>
        <taxon>Bacteria</taxon>
        <taxon>Bacillati</taxon>
        <taxon>Bacillota</taxon>
        <taxon>Clostridia</taxon>
        <taxon>Peptostreptococcales</taxon>
        <taxon>Anaerovoracaceae</taxon>
        <taxon>Mogibacterium</taxon>
    </lineage>
</organism>
<name>A0A930H9N1_9FIRM</name>
<gene>
    <name evidence="3" type="ORF">HXM71_05635</name>
</gene>
<evidence type="ECO:0000259" key="2">
    <source>
        <dbReference type="Pfam" id="PF08984"/>
    </source>
</evidence>